<dbReference type="EMBL" id="DVJQ01000042">
    <property type="protein sequence ID" value="HIS74309.1"/>
    <property type="molecule type" value="Genomic_DNA"/>
</dbReference>
<gene>
    <name evidence="3" type="ORF">IAA86_04730</name>
</gene>
<comment type="caution">
    <text evidence="3">The sequence shown here is derived from an EMBL/GenBank/DDBJ whole genome shotgun (WGS) entry which is preliminary data.</text>
</comment>
<dbReference type="PROSITE" id="PS51371">
    <property type="entry name" value="CBS"/>
    <property type="match status" value="1"/>
</dbReference>
<accession>A0A9D1FIU3</accession>
<protein>
    <submittedName>
        <fullName evidence="3">CBS domain-containing protein</fullName>
    </submittedName>
</protein>
<keyword evidence="1" id="KW-0129">CBS domain</keyword>
<dbReference type="AlphaFoldDB" id="A0A9D1FIU3"/>
<dbReference type="Gene3D" id="3.10.580.10">
    <property type="entry name" value="CBS-domain"/>
    <property type="match status" value="1"/>
</dbReference>
<sequence>MTLTQDFLDKYTEFETFIKNRNNAVTFGKFDILNDKVLKRNRNLWEFYRNLRNLLTHEPEVRNGNYVILTQKLYDDFSRDADRIMHPKTALNIAVKESSIYKVKQEEIISNVIETMLEKNYTCTPIVDNTEKLIGVFSSHSLMLYFNKNKDGIVEEPQKATIADLIEFCSLDKNKEIEYKFVAKTCDEYYIKDLFKKSLVDKKRLEALFVTENGHSSEKLLGIITHWDLDK</sequence>
<feature type="domain" description="CBS" evidence="2">
    <location>
        <begin position="94"/>
        <end position="152"/>
    </location>
</feature>
<dbReference type="InterPro" id="IPR046342">
    <property type="entry name" value="CBS_dom_sf"/>
</dbReference>
<dbReference type="InterPro" id="IPR000644">
    <property type="entry name" value="CBS_dom"/>
</dbReference>
<evidence type="ECO:0000313" key="4">
    <source>
        <dbReference type="Proteomes" id="UP000886865"/>
    </source>
</evidence>
<organism evidence="3 4">
    <name type="scientific">Candidatus Galligastranaerophilus intestinavium</name>
    <dbReference type="NCBI Taxonomy" id="2840836"/>
    <lineage>
        <taxon>Bacteria</taxon>
        <taxon>Candidatus Galligastranaerophilus</taxon>
    </lineage>
</organism>
<proteinExistence type="predicted"/>
<dbReference type="Pfam" id="PF00571">
    <property type="entry name" value="CBS"/>
    <property type="match status" value="1"/>
</dbReference>
<name>A0A9D1FIU3_9BACT</name>
<reference evidence="3" key="1">
    <citation type="submission" date="2020-10" db="EMBL/GenBank/DDBJ databases">
        <authorList>
            <person name="Gilroy R."/>
        </authorList>
    </citation>
    <scope>NUCLEOTIDE SEQUENCE</scope>
    <source>
        <strain evidence="3">CHK152-2871</strain>
    </source>
</reference>
<reference evidence="3" key="2">
    <citation type="journal article" date="2021" name="PeerJ">
        <title>Extensive microbial diversity within the chicken gut microbiome revealed by metagenomics and culture.</title>
        <authorList>
            <person name="Gilroy R."/>
            <person name="Ravi A."/>
            <person name="Getino M."/>
            <person name="Pursley I."/>
            <person name="Horton D.L."/>
            <person name="Alikhan N.F."/>
            <person name="Baker D."/>
            <person name="Gharbi K."/>
            <person name="Hall N."/>
            <person name="Watson M."/>
            <person name="Adriaenssens E.M."/>
            <person name="Foster-Nyarko E."/>
            <person name="Jarju S."/>
            <person name="Secka A."/>
            <person name="Antonio M."/>
            <person name="Oren A."/>
            <person name="Chaudhuri R.R."/>
            <person name="La Ragione R."/>
            <person name="Hildebrand F."/>
            <person name="Pallen M.J."/>
        </authorList>
    </citation>
    <scope>NUCLEOTIDE SEQUENCE</scope>
    <source>
        <strain evidence="3">CHK152-2871</strain>
    </source>
</reference>
<evidence type="ECO:0000259" key="2">
    <source>
        <dbReference type="PROSITE" id="PS51371"/>
    </source>
</evidence>
<evidence type="ECO:0000313" key="3">
    <source>
        <dbReference type="EMBL" id="HIS74309.1"/>
    </source>
</evidence>
<evidence type="ECO:0000256" key="1">
    <source>
        <dbReference type="PROSITE-ProRule" id="PRU00703"/>
    </source>
</evidence>
<dbReference type="Proteomes" id="UP000886865">
    <property type="component" value="Unassembled WGS sequence"/>
</dbReference>
<dbReference type="SUPFAM" id="SSF54631">
    <property type="entry name" value="CBS-domain pair"/>
    <property type="match status" value="1"/>
</dbReference>